<feature type="region of interest" description="Disordered" evidence="1">
    <location>
        <begin position="483"/>
        <end position="570"/>
    </location>
</feature>
<dbReference type="PANTHER" id="PTHR45856">
    <property type="entry name" value="ALPHA/BETA-HYDROLASES SUPERFAMILY PROTEIN"/>
    <property type="match status" value="1"/>
</dbReference>
<dbReference type="Gene3D" id="3.40.50.1820">
    <property type="entry name" value="alpha/beta hydrolase"/>
    <property type="match status" value="1"/>
</dbReference>
<dbReference type="EMBL" id="MN740780">
    <property type="protein sequence ID" value="QHU11264.1"/>
    <property type="molecule type" value="Genomic_DNA"/>
</dbReference>
<evidence type="ECO:0000259" key="2">
    <source>
        <dbReference type="Pfam" id="PF01764"/>
    </source>
</evidence>
<feature type="compositionally biased region" description="Low complexity" evidence="1">
    <location>
        <begin position="487"/>
        <end position="503"/>
    </location>
</feature>
<feature type="domain" description="Fungal lipase-type" evidence="2">
    <location>
        <begin position="150"/>
        <end position="280"/>
    </location>
</feature>
<accession>A0A6C0K5B9</accession>
<evidence type="ECO:0000313" key="3">
    <source>
        <dbReference type="EMBL" id="QHU11264.1"/>
    </source>
</evidence>
<dbReference type="Pfam" id="PF01764">
    <property type="entry name" value="Lipase_3"/>
    <property type="match status" value="1"/>
</dbReference>
<dbReference type="InterPro" id="IPR051218">
    <property type="entry name" value="Sec_MonoDiacylglyc_Lipase"/>
</dbReference>
<organism evidence="3">
    <name type="scientific">viral metagenome</name>
    <dbReference type="NCBI Taxonomy" id="1070528"/>
    <lineage>
        <taxon>unclassified sequences</taxon>
        <taxon>metagenomes</taxon>
        <taxon>organismal metagenomes</taxon>
    </lineage>
</organism>
<feature type="compositionally biased region" description="Pro residues" evidence="1">
    <location>
        <begin position="532"/>
        <end position="542"/>
    </location>
</feature>
<feature type="region of interest" description="Disordered" evidence="1">
    <location>
        <begin position="80"/>
        <end position="105"/>
    </location>
</feature>
<feature type="compositionally biased region" description="Basic residues" evidence="1">
    <location>
        <begin position="554"/>
        <end position="570"/>
    </location>
</feature>
<dbReference type="InterPro" id="IPR002921">
    <property type="entry name" value="Fungal_lipase-type"/>
</dbReference>
<dbReference type="InterPro" id="IPR029058">
    <property type="entry name" value="AB_hydrolase_fold"/>
</dbReference>
<dbReference type="PANTHER" id="PTHR45856:SF24">
    <property type="entry name" value="FUNGAL LIPASE-LIKE DOMAIN-CONTAINING PROTEIN"/>
    <property type="match status" value="1"/>
</dbReference>
<dbReference type="SUPFAM" id="SSF53474">
    <property type="entry name" value="alpha/beta-Hydrolases"/>
    <property type="match status" value="1"/>
</dbReference>
<feature type="compositionally biased region" description="Low complexity" evidence="1">
    <location>
        <begin position="511"/>
        <end position="531"/>
    </location>
</feature>
<dbReference type="AlphaFoldDB" id="A0A6C0K5B9"/>
<protein>
    <recommendedName>
        <fullName evidence="2">Fungal lipase-type domain-containing protein</fullName>
    </recommendedName>
</protein>
<reference evidence="3" key="1">
    <citation type="journal article" date="2020" name="Nature">
        <title>Giant virus diversity and host interactions through global metagenomics.</title>
        <authorList>
            <person name="Schulz F."/>
            <person name="Roux S."/>
            <person name="Paez-Espino D."/>
            <person name="Jungbluth S."/>
            <person name="Walsh D.A."/>
            <person name="Denef V.J."/>
            <person name="McMahon K.D."/>
            <person name="Konstantinidis K.T."/>
            <person name="Eloe-Fadrosh E.A."/>
            <person name="Kyrpides N.C."/>
            <person name="Woyke T."/>
        </authorList>
    </citation>
    <scope>NUCLEOTIDE SEQUENCE</scope>
    <source>
        <strain evidence="3">GVMAG-S-1101165-84</strain>
    </source>
</reference>
<proteinExistence type="predicted"/>
<feature type="compositionally biased region" description="Polar residues" evidence="1">
    <location>
        <begin position="80"/>
        <end position="91"/>
    </location>
</feature>
<sequence>MQDTTLRPICFGIDKTVTPTTKAVGAQKFMQYEYALYICAQLSRIVYCDAGIAWHVIQESLGTNSDEVNKTISKYDKQFVSQRRTPVTSQPGEPGTTGRPAESYSLSVGDGTNPYGAYISSPSDCTVLVVTGNALKPSPNSPFMPTDLFFTFKGSSTLKNFKHDIMSQFSGGELRTIAAAVMNNDVGNVPLAFAKPIMKVWAALMKALDAFATEGCRLFITGHSLGGASATLFGFILAEAKLSGTLPILDKIKSIHIVSFGAPTCVSDRARNEFNKHLDLGVLTFDRVVSQAVAARSGATQVLMGGILGPNDVIPNIPVGFAHPGFRPLATEFRPEANGRPYQMMNVRIYYGAPSKTNGRDPTTWPFGAFAEPPKPEGESVDTATADLKSVQVQEAPESMSGGGAEKSVYALATKTHLPNFVSVLGSVWARGFAHAEYLGMFFMGGFRLMGMKNPASKMLAYFILNDKGVQITYLPAAKNNAERKNNSSVAPPSNQASSSNPVSPMPSNPVSPVANPVSPVANQVPSSNPVSPMPSSPVPPPAKRRSFFGFGGSRRRSKKTKRSTKRLRK</sequence>
<dbReference type="GO" id="GO:0006629">
    <property type="term" value="P:lipid metabolic process"/>
    <property type="evidence" value="ECO:0007669"/>
    <property type="project" value="InterPro"/>
</dbReference>
<name>A0A6C0K5B9_9ZZZZ</name>
<evidence type="ECO:0000256" key="1">
    <source>
        <dbReference type="SAM" id="MobiDB-lite"/>
    </source>
</evidence>